<sequence length="362" mass="40847">MASLFRKVRDVVLRRTDKAPQKPSVKLVAIAKNEAAYLPEWLYHHLYIGVDHIEVHYNRCSDNTENYREVFANEPRVEFINADDVFNSSVKNPQTTIYLTALKSASAAGFTHCLFIDVDEFLTPQNLNEPLSALIERVKDFDVLVFQWGNKKEPAEPFSPAISQQLALSKNVHVKALVSTTAKVKAMTPHGPTHSALLRKCVTGGVFIAEGKEHALLSKQSLSGPMDSWFIVHRMFRSQIEYVSLLGRGRPNKAHKNEGIASLKSNRNGYGPFPHLTTVTFDEESYRQYSEYMQGCLSKPSVQREVDLGRRFVKKGYSEVIDLVKRIPPEHADRVNRALKRVDIPEVKAILQDLNDSKSVSG</sequence>
<name>A0ABT2VMZ4_9ALTE</name>
<accession>A0ABT2VMZ4</accession>
<keyword evidence="2" id="KW-1185">Reference proteome</keyword>
<protein>
    <submittedName>
        <fullName evidence="1">Glycosyltransferase family 2 protein</fullName>
    </submittedName>
</protein>
<dbReference type="Proteomes" id="UP001209257">
    <property type="component" value="Unassembled WGS sequence"/>
</dbReference>
<dbReference type="RefSeq" id="WP_262993162.1">
    <property type="nucleotide sequence ID" value="NZ_JAOTJC010000007.1"/>
</dbReference>
<dbReference type="Pfam" id="PF13704">
    <property type="entry name" value="Glyco_tranf_2_4"/>
    <property type="match status" value="1"/>
</dbReference>
<evidence type="ECO:0000313" key="2">
    <source>
        <dbReference type="Proteomes" id="UP001209257"/>
    </source>
</evidence>
<reference evidence="2" key="1">
    <citation type="submission" date="2023-07" db="EMBL/GenBank/DDBJ databases">
        <title>Study on multiphase classification of strain Alteromonas salexigens isolated from the Yellow Sea.</title>
        <authorList>
            <person name="Sun L."/>
        </authorList>
    </citation>
    <scope>NUCLEOTIDE SEQUENCE [LARGE SCALE GENOMIC DNA]</scope>
    <source>
        <strain evidence="2">ASW11-19</strain>
    </source>
</reference>
<dbReference type="EMBL" id="JAOTJC010000007">
    <property type="protein sequence ID" value="MCU7554454.1"/>
    <property type="molecule type" value="Genomic_DNA"/>
</dbReference>
<comment type="caution">
    <text evidence="1">The sequence shown here is derived from an EMBL/GenBank/DDBJ whole genome shotgun (WGS) entry which is preliminary data.</text>
</comment>
<evidence type="ECO:0000313" key="1">
    <source>
        <dbReference type="EMBL" id="MCU7554454.1"/>
    </source>
</evidence>
<organism evidence="1 2">
    <name type="scientific">Alteromonas salexigens</name>
    <dbReference type="NCBI Taxonomy" id="2982530"/>
    <lineage>
        <taxon>Bacteria</taxon>
        <taxon>Pseudomonadati</taxon>
        <taxon>Pseudomonadota</taxon>
        <taxon>Gammaproteobacteria</taxon>
        <taxon>Alteromonadales</taxon>
        <taxon>Alteromonadaceae</taxon>
        <taxon>Alteromonas/Salinimonas group</taxon>
        <taxon>Alteromonas</taxon>
    </lineage>
</organism>
<gene>
    <name evidence="1" type="ORF">OCL06_07575</name>
</gene>
<proteinExistence type="predicted"/>